<keyword evidence="3" id="KW-1185">Reference proteome</keyword>
<dbReference type="EMBL" id="JAUSQM010000001">
    <property type="protein sequence ID" value="MDP9823396.1"/>
    <property type="molecule type" value="Genomic_DNA"/>
</dbReference>
<dbReference type="RefSeq" id="WP_068116923.1">
    <property type="nucleotide sequence ID" value="NZ_CCXJ01000054.1"/>
</dbReference>
<keyword evidence="1" id="KW-1133">Transmembrane helix</keyword>
<feature type="transmembrane region" description="Helical" evidence="1">
    <location>
        <begin position="57"/>
        <end position="76"/>
    </location>
</feature>
<feature type="transmembrane region" description="Helical" evidence="1">
    <location>
        <begin position="112"/>
        <end position="132"/>
    </location>
</feature>
<dbReference type="Proteomes" id="UP001240447">
    <property type="component" value="Unassembled WGS sequence"/>
</dbReference>
<feature type="transmembrane region" description="Helical" evidence="1">
    <location>
        <begin position="16"/>
        <end position="37"/>
    </location>
</feature>
<name>A0ABT9NSV3_9ACTN</name>
<keyword evidence="1" id="KW-0472">Membrane</keyword>
<reference evidence="2 3" key="1">
    <citation type="submission" date="2023-07" db="EMBL/GenBank/DDBJ databases">
        <title>Sequencing the genomes of 1000 actinobacteria strains.</title>
        <authorList>
            <person name="Klenk H.-P."/>
        </authorList>
    </citation>
    <scope>NUCLEOTIDE SEQUENCE [LARGE SCALE GENOMIC DNA]</scope>
    <source>
        <strain evidence="2 3">GD13</strain>
    </source>
</reference>
<protein>
    <recommendedName>
        <fullName evidence="4">Integral membrane protein</fullName>
    </recommendedName>
</protein>
<accession>A0ABT9NSV3</accession>
<comment type="caution">
    <text evidence="2">The sequence shown here is derived from an EMBL/GenBank/DDBJ whole genome shotgun (WGS) entry which is preliminary data.</text>
</comment>
<keyword evidence="1" id="KW-0812">Transmembrane</keyword>
<organism evidence="2 3">
    <name type="scientific">Nocardioides massiliensis</name>
    <dbReference type="NCBI Taxonomy" id="1325935"/>
    <lineage>
        <taxon>Bacteria</taxon>
        <taxon>Bacillati</taxon>
        <taxon>Actinomycetota</taxon>
        <taxon>Actinomycetes</taxon>
        <taxon>Propionibacteriales</taxon>
        <taxon>Nocardioidaceae</taxon>
        <taxon>Nocardioides</taxon>
    </lineage>
</organism>
<evidence type="ECO:0000256" key="1">
    <source>
        <dbReference type="SAM" id="Phobius"/>
    </source>
</evidence>
<evidence type="ECO:0000313" key="3">
    <source>
        <dbReference type="Proteomes" id="UP001240447"/>
    </source>
</evidence>
<proteinExistence type="predicted"/>
<feature type="transmembrane region" description="Helical" evidence="1">
    <location>
        <begin position="88"/>
        <end position="106"/>
    </location>
</feature>
<evidence type="ECO:0000313" key="2">
    <source>
        <dbReference type="EMBL" id="MDP9823396.1"/>
    </source>
</evidence>
<evidence type="ECO:0008006" key="4">
    <source>
        <dbReference type="Google" id="ProtNLM"/>
    </source>
</evidence>
<sequence length="177" mass="19688">MADEQPQVCRTQVQGLVAYLSIIVRLMIGAVYLPFYAAIAVPTWWLDGRDSLAPWELLAMLAFYWIGEALVGFLIARRAQDPHARLRRHLGGVVPPVLGSAGAWAITSGLDLHATLLGTTAGLAFAVLLMLYDSLGPQPTEEEQREAARMVSRELVQAMVEHKQERDEKRQRKQSQP</sequence>
<gene>
    <name evidence="2" type="ORF">J2S59_003205</name>
</gene>